<dbReference type="PANTHER" id="PTHR43024">
    <property type="entry name" value="UDP-N-ACETYLMURAMOYL-TRIPEPTIDE--D-ALANYL-D-ALANINE LIGASE"/>
    <property type="match status" value="1"/>
</dbReference>
<comment type="pathway">
    <text evidence="10 11">Cell wall biogenesis; peptidoglycan biosynthesis.</text>
</comment>
<evidence type="ECO:0000259" key="13">
    <source>
        <dbReference type="Pfam" id="PF02875"/>
    </source>
</evidence>
<keyword evidence="3 10" id="KW-0132">Cell division</keyword>
<dbReference type="SUPFAM" id="SSF53244">
    <property type="entry name" value="MurD-like peptide ligases, peptide-binding domain"/>
    <property type="match status" value="1"/>
</dbReference>
<dbReference type="GO" id="GO:0008360">
    <property type="term" value="P:regulation of cell shape"/>
    <property type="evidence" value="ECO:0007669"/>
    <property type="project" value="UniProtKB-KW"/>
</dbReference>
<evidence type="ECO:0000256" key="7">
    <source>
        <dbReference type="ARBA" id="ARBA00022984"/>
    </source>
</evidence>
<reference evidence="15 16" key="1">
    <citation type="journal article" date="2012" name="J. Bacteriol.">
        <title>Genome Sequence of the Alkane-Degrading Bacterium Alcanivorax hongdengensis Type Strain A-11-3.</title>
        <authorList>
            <person name="Lai Q."/>
            <person name="Shao Z."/>
        </authorList>
    </citation>
    <scope>NUCLEOTIDE SEQUENCE [LARGE SCALE GENOMIC DNA]</scope>
    <source>
        <strain evidence="15 16">A-11-3</strain>
    </source>
</reference>
<evidence type="ECO:0000256" key="10">
    <source>
        <dbReference type="HAMAP-Rule" id="MF_02019"/>
    </source>
</evidence>
<dbReference type="SUPFAM" id="SSF53623">
    <property type="entry name" value="MurD-like peptide ligases, catalytic domain"/>
    <property type="match status" value="1"/>
</dbReference>
<dbReference type="InterPro" id="IPR036615">
    <property type="entry name" value="Mur_ligase_C_dom_sf"/>
</dbReference>
<comment type="subcellular location">
    <subcellularLocation>
        <location evidence="10 11">Cytoplasm</location>
    </subcellularLocation>
</comment>
<proteinExistence type="inferred from homology"/>
<dbReference type="AlphaFoldDB" id="L0WBW1"/>
<dbReference type="InterPro" id="IPR013221">
    <property type="entry name" value="Mur_ligase_cen"/>
</dbReference>
<dbReference type="STRING" id="1177179.A11A3_09720"/>
<dbReference type="Pfam" id="PF02875">
    <property type="entry name" value="Mur_ligase_C"/>
    <property type="match status" value="1"/>
</dbReference>
<dbReference type="HAMAP" id="MF_02019">
    <property type="entry name" value="MurF"/>
    <property type="match status" value="1"/>
</dbReference>
<evidence type="ECO:0000256" key="11">
    <source>
        <dbReference type="RuleBase" id="RU004136"/>
    </source>
</evidence>
<dbReference type="InterPro" id="IPR000713">
    <property type="entry name" value="Mur_ligase_N"/>
</dbReference>
<dbReference type="eggNOG" id="COG0770">
    <property type="taxonomic scope" value="Bacteria"/>
</dbReference>
<protein>
    <recommendedName>
        <fullName evidence="10 11">UDP-N-acetylmuramoyl-tripeptide--D-alanyl-D-alanine ligase</fullName>
        <ecNumber evidence="10 11">6.3.2.10</ecNumber>
    </recommendedName>
    <alternativeName>
        <fullName evidence="10">D-alanyl-D-alanine-adding enzyme</fullName>
    </alternativeName>
</protein>
<dbReference type="GO" id="GO:0051301">
    <property type="term" value="P:cell division"/>
    <property type="evidence" value="ECO:0007669"/>
    <property type="project" value="UniProtKB-KW"/>
</dbReference>
<evidence type="ECO:0000259" key="14">
    <source>
        <dbReference type="Pfam" id="PF08245"/>
    </source>
</evidence>
<evidence type="ECO:0000256" key="5">
    <source>
        <dbReference type="ARBA" id="ARBA00022840"/>
    </source>
</evidence>
<dbReference type="Gene3D" id="3.40.1190.10">
    <property type="entry name" value="Mur-like, catalytic domain"/>
    <property type="match status" value="1"/>
</dbReference>
<dbReference type="GO" id="GO:0005524">
    <property type="term" value="F:ATP binding"/>
    <property type="evidence" value="ECO:0007669"/>
    <property type="project" value="UniProtKB-UniRule"/>
</dbReference>
<dbReference type="Pfam" id="PF01225">
    <property type="entry name" value="Mur_ligase"/>
    <property type="match status" value="1"/>
</dbReference>
<evidence type="ECO:0000256" key="8">
    <source>
        <dbReference type="ARBA" id="ARBA00023306"/>
    </source>
</evidence>
<dbReference type="GO" id="GO:0008766">
    <property type="term" value="F:UDP-N-acetylmuramoylalanyl-D-glutamyl-2,6-diaminopimelate-D-alanyl-D-alanine ligase activity"/>
    <property type="evidence" value="ECO:0007669"/>
    <property type="project" value="RHEA"/>
</dbReference>
<keyword evidence="8 10" id="KW-0131">Cell cycle</keyword>
<keyword evidence="16" id="KW-1185">Reference proteome</keyword>
<dbReference type="InterPro" id="IPR051046">
    <property type="entry name" value="MurCDEF_CellWall_CoF430Synth"/>
</dbReference>
<dbReference type="UniPathway" id="UPA00219"/>
<comment type="similarity">
    <text evidence="10">Belongs to the MurCDEF family. MurF subfamily.</text>
</comment>
<dbReference type="GO" id="GO:0071555">
    <property type="term" value="P:cell wall organization"/>
    <property type="evidence" value="ECO:0007669"/>
    <property type="project" value="UniProtKB-KW"/>
</dbReference>
<evidence type="ECO:0000313" key="15">
    <source>
        <dbReference type="EMBL" id="EKF74268.1"/>
    </source>
</evidence>
<evidence type="ECO:0000256" key="2">
    <source>
        <dbReference type="ARBA" id="ARBA00022598"/>
    </source>
</evidence>
<keyword evidence="2 10" id="KW-0436">Ligase</keyword>
<evidence type="ECO:0000256" key="6">
    <source>
        <dbReference type="ARBA" id="ARBA00022960"/>
    </source>
</evidence>
<dbReference type="InterPro" id="IPR036565">
    <property type="entry name" value="Mur-like_cat_sf"/>
</dbReference>
<dbReference type="InterPro" id="IPR004101">
    <property type="entry name" value="Mur_ligase_C"/>
</dbReference>
<keyword evidence="4 10" id="KW-0547">Nucleotide-binding</keyword>
<dbReference type="SUPFAM" id="SSF63418">
    <property type="entry name" value="MurE/MurF N-terminal domain"/>
    <property type="match status" value="1"/>
</dbReference>
<evidence type="ECO:0000313" key="16">
    <source>
        <dbReference type="Proteomes" id="UP000010164"/>
    </source>
</evidence>
<name>L0WBW1_9GAMM</name>
<dbReference type="InterPro" id="IPR035911">
    <property type="entry name" value="MurE/MurF_N"/>
</dbReference>
<dbReference type="InterPro" id="IPR005863">
    <property type="entry name" value="UDP-N-AcMur_synth"/>
</dbReference>
<dbReference type="PANTHER" id="PTHR43024:SF1">
    <property type="entry name" value="UDP-N-ACETYLMURAMOYL-TRIPEPTIDE--D-ALANYL-D-ALANINE LIGASE"/>
    <property type="match status" value="1"/>
</dbReference>
<keyword evidence="7 10" id="KW-0573">Peptidoglycan synthesis</keyword>
<keyword evidence="5 10" id="KW-0067">ATP-binding</keyword>
<feature type="domain" description="Mur ligase N-terminal catalytic" evidence="12">
    <location>
        <begin position="22"/>
        <end position="69"/>
    </location>
</feature>
<sequence length="450" mass="46946">MMRLSQIAQWTGGRQQGDDLTIEAVVTDTRAMTPGSLFVALKGERFDAHAFLDQARRDGAVAALVSQSQSTFEHAVQVDDTRQGLGRLASGYADQFQPRRLAVTGNAGKTTVKEMAAAMLGEQTLATRGNFNNDIGVPLTLLRLRAEHRYAVLELGANAPGEIAWTSSLVKPEVALITNVTGAHLEGFGSMQGIADAKSEIFRGCQSGGRAIVNNDDSFADFFAGQAEAVGLEVIRVSSQGKAHWYAENIELDQASVRFLLQPAGVPVCVPLAGAHQVSNALMAIAAVAALGLDPAEVVPRLAGLAPVPGRMNIQACAGGVLVDDTYNANPGSVRVAIDWLAAQPAPRQLVLGAMGELGPSADQLLFELGEYARRAGLDGLVVMSGASAVAQGYGAGAHVVDDYQTAVSRSAPVLAEGGTVLVKGSRSAGMEAVVQRLTLGESPQSKGTH</sequence>
<dbReference type="RefSeq" id="WP_008929122.1">
    <property type="nucleotide sequence ID" value="NZ_AMRJ01000013.1"/>
</dbReference>
<dbReference type="GO" id="GO:0047480">
    <property type="term" value="F:UDP-N-acetylmuramoyl-tripeptide-D-alanyl-D-alanine ligase activity"/>
    <property type="evidence" value="ECO:0007669"/>
    <property type="project" value="UniProtKB-UniRule"/>
</dbReference>
<evidence type="ECO:0000256" key="9">
    <source>
        <dbReference type="ARBA" id="ARBA00023316"/>
    </source>
</evidence>
<gene>
    <name evidence="10" type="primary">murF</name>
    <name evidence="15" type="ORF">A11A3_09720</name>
</gene>
<evidence type="ECO:0000256" key="3">
    <source>
        <dbReference type="ARBA" id="ARBA00022618"/>
    </source>
</evidence>
<dbReference type="Pfam" id="PF08245">
    <property type="entry name" value="Mur_ligase_M"/>
    <property type="match status" value="1"/>
</dbReference>
<dbReference type="NCBIfam" id="TIGR01143">
    <property type="entry name" value="murF"/>
    <property type="match status" value="1"/>
</dbReference>
<dbReference type="GO" id="GO:0005737">
    <property type="term" value="C:cytoplasm"/>
    <property type="evidence" value="ECO:0007669"/>
    <property type="project" value="UniProtKB-SubCell"/>
</dbReference>
<dbReference type="Gene3D" id="3.40.1390.10">
    <property type="entry name" value="MurE/MurF, N-terminal domain"/>
    <property type="match status" value="1"/>
</dbReference>
<evidence type="ECO:0000256" key="1">
    <source>
        <dbReference type="ARBA" id="ARBA00022490"/>
    </source>
</evidence>
<dbReference type="EC" id="6.3.2.10" evidence="10 11"/>
<feature type="domain" description="Mur ligase C-terminal" evidence="13">
    <location>
        <begin position="310"/>
        <end position="427"/>
    </location>
</feature>
<comment type="caution">
    <text evidence="10">Lacks conserved residue(s) required for the propagation of feature annotation.</text>
</comment>
<evidence type="ECO:0000259" key="12">
    <source>
        <dbReference type="Pfam" id="PF01225"/>
    </source>
</evidence>
<feature type="domain" description="Mur ligase central" evidence="14">
    <location>
        <begin position="103"/>
        <end position="288"/>
    </location>
</feature>
<dbReference type="GO" id="GO:0009252">
    <property type="term" value="P:peptidoglycan biosynthetic process"/>
    <property type="evidence" value="ECO:0007669"/>
    <property type="project" value="UniProtKB-UniRule"/>
</dbReference>
<accession>L0WBW1</accession>
<dbReference type="Proteomes" id="UP000010164">
    <property type="component" value="Unassembled WGS sequence"/>
</dbReference>
<keyword evidence="6 10" id="KW-0133">Cell shape</keyword>
<dbReference type="PATRIC" id="fig|1177179.3.peg.1935"/>
<keyword evidence="9 10" id="KW-0961">Cell wall biogenesis/degradation</keyword>
<comment type="caution">
    <text evidence="15">The sequence shown here is derived from an EMBL/GenBank/DDBJ whole genome shotgun (WGS) entry which is preliminary data.</text>
</comment>
<comment type="function">
    <text evidence="10 11">Involved in cell wall formation. Catalyzes the final step in the synthesis of UDP-N-acetylmuramoyl-pentapeptide, the precursor of murein.</text>
</comment>
<organism evidence="15 16">
    <name type="scientific">Alcanivorax hongdengensis A-11-3</name>
    <dbReference type="NCBI Taxonomy" id="1177179"/>
    <lineage>
        <taxon>Bacteria</taxon>
        <taxon>Pseudomonadati</taxon>
        <taxon>Pseudomonadota</taxon>
        <taxon>Gammaproteobacteria</taxon>
        <taxon>Oceanospirillales</taxon>
        <taxon>Alcanivoracaceae</taxon>
        <taxon>Alcanivorax</taxon>
    </lineage>
</organism>
<dbReference type="EMBL" id="AMRJ01000013">
    <property type="protein sequence ID" value="EKF74268.1"/>
    <property type="molecule type" value="Genomic_DNA"/>
</dbReference>
<comment type="catalytic activity">
    <reaction evidence="10 11">
        <text>D-alanyl-D-alanine + UDP-N-acetyl-alpha-D-muramoyl-L-alanyl-gamma-D-glutamyl-meso-2,6-diaminopimelate + ATP = UDP-N-acetyl-alpha-D-muramoyl-L-alanyl-gamma-D-glutamyl-meso-2,6-diaminopimeloyl-D-alanyl-D-alanine + ADP + phosphate + H(+)</text>
        <dbReference type="Rhea" id="RHEA:28374"/>
        <dbReference type="ChEBI" id="CHEBI:15378"/>
        <dbReference type="ChEBI" id="CHEBI:30616"/>
        <dbReference type="ChEBI" id="CHEBI:43474"/>
        <dbReference type="ChEBI" id="CHEBI:57822"/>
        <dbReference type="ChEBI" id="CHEBI:61386"/>
        <dbReference type="ChEBI" id="CHEBI:83905"/>
        <dbReference type="ChEBI" id="CHEBI:456216"/>
        <dbReference type="EC" id="6.3.2.10"/>
    </reaction>
</comment>
<evidence type="ECO:0000256" key="4">
    <source>
        <dbReference type="ARBA" id="ARBA00022741"/>
    </source>
</evidence>
<dbReference type="Gene3D" id="3.90.190.20">
    <property type="entry name" value="Mur ligase, C-terminal domain"/>
    <property type="match status" value="1"/>
</dbReference>
<keyword evidence="1 10" id="KW-0963">Cytoplasm</keyword>